<evidence type="ECO:0000313" key="3">
    <source>
        <dbReference type="EMBL" id="KIQ20549.1"/>
    </source>
</evidence>
<name>A0A0D0LPR7_VARPD</name>
<dbReference type="OrthoDB" id="8858031at2"/>
<feature type="region of interest" description="Disordered" evidence="2">
    <location>
        <begin position="361"/>
        <end position="411"/>
    </location>
</feature>
<accession>A0A0D0LPR7</accession>
<proteinExistence type="predicted"/>
<dbReference type="RefSeq" id="WP_042582173.1">
    <property type="nucleotide sequence ID" value="NZ_JXQQ01000097.1"/>
</dbReference>
<feature type="coiled-coil region" evidence="1">
    <location>
        <begin position="13"/>
        <end position="40"/>
    </location>
</feature>
<keyword evidence="1" id="KW-0175">Coiled coil</keyword>
<reference evidence="3 4" key="1">
    <citation type="submission" date="2014-12" db="EMBL/GenBank/DDBJ databases">
        <title>16Stimator: statistical estimation of ribosomal gene copy numbers from draft genome assemblies.</title>
        <authorList>
            <person name="Perisin M.A."/>
            <person name="Vetter M."/>
            <person name="Gilbert J.A."/>
            <person name="Bergelson J."/>
        </authorList>
    </citation>
    <scope>NUCLEOTIDE SEQUENCE [LARGE SCALE GENOMIC DNA]</scope>
    <source>
        <strain evidence="3 4">MEDvA23</strain>
    </source>
</reference>
<organism evidence="3 4">
    <name type="scientific">Variovorax paradoxus</name>
    <dbReference type="NCBI Taxonomy" id="34073"/>
    <lineage>
        <taxon>Bacteria</taxon>
        <taxon>Pseudomonadati</taxon>
        <taxon>Pseudomonadota</taxon>
        <taxon>Betaproteobacteria</taxon>
        <taxon>Burkholderiales</taxon>
        <taxon>Comamonadaceae</taxon>
        <taxon>Variovorax</taxon>
    </lineage>
</organism>
<evidence type="ECO:0000256" key="1">
    <source>
        <dbReference type="SAM" id="Coils"/>
    </source>
</evidence>
<dbReference type="AlphaFoldDB" id="A0A0D0LPR7"/>
<dbReference type="Proteomes" id="UP000032067">
    <property type="component" value="Unassembled WGS sequence"/>
</dbReference>
<dbReference type="EMBL" id="JXQQ01000097">
    <property type="protein sequence ID" value="KIQ20549.1"/>
    <property type="molecule type" value="Genomic_DNA"/>
</dbReference>
<feature type="region of interest" description="Disordered" evidence="2">
    <location>
        <begin position="161"/>
        <end position="180"/>
    </location>
</feature>
<comment type="caution">
    <text evidence="3">The sequence shown here is derived from an EMBL/GenBank/DDBJ whole genome shotgun (WGS) entry which is preliminary data.</text>
</comment>
<sequence length="411" mass="44011">MSTYEELPASFGNEALMRRQAQLRDREADLREAAKAARNAMPPQGQMVSGIYVKPSLSQQLTPVAQQIAQAIQKKGLEADQTGYDLVESSAVQQHMAQQPPDTAPIQAKLAWAQKGAQIPALRSLMTDYAKDLTINEPERIANRADKKDARAAAIAEAQRKQQEDLAYKREHDASNDQLRRDLAENSNDLRRTLATAVRASGGGGGADKASNYQIVQDAQGNAVRVNKLTGEQFPLGAVGREAAGITKERQEQGEKVSNAKKALSDLDEAERLLPMATGSAAGSLRDTIAGAAGISTDGAKAAARLDQIASTLTSQVPRLGGATSDKDLQFYKEQVGNLGDRSKPVGTRLAALKQVRKFMERASDPSSYASPTGRPASAGPSIRQAVETAAEKQDAPKPRMKFNPATGKLE</sequence>
<gene>
    <name evidence="3" type="ORF">RT97_28275</name>
</gene>
<evidence type="ECO:0000256" key="2">
    <source>
        <dbReference type="SAM" id="MobiDB-lite"/>
    </source>
</evidence>
<protein>
    <submittedName>
        <fullName evidence="3">Uncharacterized protein</fullName>
    </submittedName>
</protein>
<evidence type="ECO:0000313" key="4">
    <source>
        <dbReference type="Proteomes" id="UP000032067"/>
    </source>
</evidence>